<dbReference type="GO" id="GO:0006592">
    <property type="term" value="P:ornithine biosynthetic process"/>
    <property type="evidence" value="ECO:0007669"/>
    <property type="project" value="TreeGrafter"/>
</dbReference>
<dbReference type="Gene3D" id="3.10.20.340">
    <property type="entry name" value="ArgJ beta chain, C-terminal domain"/>
    <property type="match status" value="1"/>
</dbReference>
<dbReference type="HOGENOM" id="CLU_027172_1_0_9"/>
<dbReference type="STRING" id="100884.GCA_000269565_02173"/>
<feature type="binding site" evidence="10">
    <location>
        <position position="273"/>
    </location>
    <ligand>
        <name>substrate</name>
    </ligand>
</feature>
<feature type="binding site" evidence="10">
    <location>
        <position position="176"/>
    </location>
    <ligand>
        <name>substrate</name>
    </ligand>
</feature>
<dbReference type="FunFam" id="3.60.70.12:FF:000001">
    <property type="entry name" value="Arginine biosynthesis bifunctional protein ArgJ, chloroplastic"/>
    <property type="match status" value="1"/>
</dbReference>
<evidence type="ECO:0000313" key="11">
    <source>
        <dbReference type="EMBL" id="EFW04665.1"/>
    </source>
</evidence>
<gene>
    <name evidence="10" type="primary">argJ</name>
    <name evidence="11" type="ORF">HMPREF9488_02071</name>
</gene>
<comment type="pathway">
    <text evidence="10">Amino-acid biosynthesis; L-arginine biosynthesis; N(2)-acetyl-L-ornithine from L-glutamate: step 1/4.</text>
</comment>
<dbReference type="InterPro" id="IPR016117">
    <property type="entry name" value="ArgJ-like_dom_sf"/>
</dbReference>
<evidence type="ECO:0000256" key="4">
    <source>
        <dbReference type="ARBA" id="ARBA00022605"/>
    </source>
</evidence>
<evidence type="ECO:0000256" key="3">
    <source>
        <dbReference type="ARBA" id="ARBA00022571"/>
    </source>
</evidence>
<dbReference type="NCBIfam" id="NF003802">
    <property type="entry name" value="PRK05388.1"/>
    <property type="match status" value="1"/>
</dbReference>
<dbReference type="PANTHER" id="PTHR23100:SF0">
    <property type="entry name" value="ARGININE BIOSYNTHESIS BIFUNCTIONAL PROTEIN ARGJ, MITOCHONDRIAL"/>
    <property type="match status" value="1"/>
</dbReference>
<feature type="binding site" evidence="10">
    <location>
        <position position="404"/>
    </location>
    <ligand>
        <name>substrate</name>
    </ligand>
</feature>
<feature type="site" description="Cleavage; by autolysis" evidence="10">
    <location>
        <begin position="186"/>
        <end position="187"/>
    </location>
</feature>
<dbReference type="EMBL" id="ADKX01000034">
    <property type="protein sequence ID" value="EFW04665.1"/>
    <property type="molecule type" value="Genomic_DNA"/>
</dbReference>
<dbReference type="eggNOG" id="COG1364">
    <property type="taxonomic scope" value="Bacteria"/>
</dbReference>
<sequence length="404" mass="43183">MKEVKGGVCAPLGFQATGIHCGIRKNKTKKDLSLIVSDVMCHAASTYTLNKVKGAPIVVTKQHLLNGEAKAIICNSGNANTCNPNGEDIANQVCELCADALNIKADDIIVASTGVIGQPLDITPFQTHMDKLVSSLNNNGSEAACEGIMTTDTVKKEYAVEFELSGQTCHIGAIAKGSGMIHPNMATMLAFVTTDVAISKEMLNTVIQEVVADTFNMVSVDGDTSTNDMLSVMANGLAKNNIIIDKDADYEVFKEALMYICICLSKGIAKDGEGATKLLTCTVSHACSVQDAKTVAKSVITSSLFKAAMFGKDANWGRILCAIGYCDASYDVDKIEVHLASQAGQILVCQNGRGYPFDEDEALKVLSEDEIDVLINLHDGSHHATAWGCDLTYDYVKINGDYRT</sequence>
<evidence type="ECO:0000256" key="7">
    <source>
        <dbReference type="ARBA" id="ARBA00023268"/>
    </source>
</evidence>
<feature type="binding site" evidence="10">
    <location>
        <position position="187"/>
    </location>
    <ligand>
        <name>substrate</name>
    </ligand>
</feature>
<evidence type="ECO:0000313" key="12">
    <source>
        <dbReference type="Proteomes" id="UP000003157"/>
    </source>
</evidence>
<dbReference type="GO" id="GO:0006526">
    <property type="term" value="P:L-arginine biosynthetic process"/>
    <property type="evidence" value="ECO:0007669"/>
    <property type="project" value="UniProtKB-UniRule"/>
</dbReference>
<evidence type="ECO:0000256" key="1">
    <source>
        <dbReference type="ARBA" id="ARBA00006774"/>
    </source>
</evidence>
<dbReference type="GO" id="GO:0004358">
    <property type="term" value="F:L-glutamate N-acetyltransferase activity, acting on acetyl-L-ornithine as donor"/>
    <property type="evidence" value="ECO:0007669"/>
    <property type="project" value="UniProtKB-UniRule"/>
</dbReference>
<dbReference type="PANTHER" id="PTHR23100">
    <property type="entry name" value="ARGININE BIOSYNTHESIS BIFUNCTIONAL PROTEIN ARGJ"/>
    <property type="match status" value="1"/>
</dbReference>
<keyword evidence="8 10" id="KW-0012">Acyltransferase</keyword>
<dbReference type="CDD" id="cd02152">
    <property type="entry name" value="OAT"/>
    <property type="match status" value="1"/>
</dbReference>
<dbReference type="RefSeq" id="WP_008789171.1">
    <property type="nucleotide sequence ID" value="NZ_AKCB01000001.1"/>
</dbReference>
<proteinExistence type="inferred from homology"/>
<dbReference type="SUPFAM" id="SSF56266">
    <property type="entry name" value="DmpA/ArgJ-like"/>
    <property type="match status" value="1"/>
</dbReference>
<feature type="binding site" evidence="10">
    <location>
        <position position="399"/>
    </location>
    <ligand>
        <name>substrate</name>
    </ligand>
</feature>
<dbReference type="GO" id="GO:0004042">
    <property type="term" value="F:L-glutamate N-acetyltransferase activity"/>
    <property type="evidence" value="ECO:0007669"/>
    <property type="project" value="UniProtKB-UniRule"/>
</dbReference>
<keyword evidence="10" id="KW-0963">Cytoplasm</keyword>
<accession>E7GBD0</accession>
<keyword evidence="4 10" id="KW-0028">Amino-acid biosynthesis</keyword>
<keyword evidence="6 10" id="KW-0068">Autocatalytic cleavage</keyword>
<dbReference type="InterPro" id="IPR002813">
    <property type="entry name" value="Arg_biosynth_ArgJ"/>
</dbReference>
<dbReference type="FunFam" id="3.10.20.340:FF:000001">
    <property type="entry name" value="Arginine biosynthesis bifunctional protein ArgJ, chloroplastic"/>
    <property type="match status" value="1"/>
</dbReference>
<feature type="chain" id="PRO_5023231005" description="Arginine biosynthesis bifunctional protein ArgJ alpha chain" evidence="10">
    <location>
        <begin position="1"/>
        <end position="186"/>
    </location>
</feature>
<comment type="function">
    <text evidence="10">Catalyzes two activities which are involved in the cyclic version of arginine biosynthesis: the synthesis of N-acetylglutamate from glutamate and acetyl-CoA as the acetyl donor, and of ornithine by transacetylation between N(2)-acetylornithine and glutamate.</text>
</comment>
<feature type="chain" id="PRO_5023231004" description="Arginine biosynthesis bifunctional protein ArgJ beta chain" evidence="10">
    <location>
        <begin position="187"/>
        <end position="404"/>
    </location>
</feature>
<comment type="caution">
    <text evidence="11">The sequence shown here is derived from an EMBL/GenBank/DDBJ whole genome shotgun (WGS) entry which is preliminary data.</text>
</comment>
<dbReference type="OrthoDB" id="9804242at2"/>
<dbReference type="InterPro" id="IPR042195">
    <property type="entry name" value="ArgJ_beta_C"/>
</dbReference>
<reference evidence="11 12" key="1">
    <citation type="submission" date="2010-12" db="EMBL/GenBank/DDBJ databases">
        <title>The Genome Sequence of Coprobacillus sp. strain 29_1.</title>
        <authorList>
            <consortium name="The Broad Institute Genome Sequencing Platform"/>
            <person name="Earl A."/>
            <person name="Ward D."/>
            <person name="Feldgarden M."/>
            <person name="Gevers D."/>
            <person name="Daigneault M."/>
            <person name="Sibley C.D."/>
            <person name="White A."/>
            <person name="Strauss J."/>
            <person name="Allen-Vercoe E."/>
            <person name="Young S.K."/>
            <person name="Zeng Q."/>
            <person name="Gargeya S."/>
            <person name="Fitzgerald M."/>
            <person name="Haas B."/>
            <person name="Abouelleil A."/>
            <person name="Alvarado L."/>
            <person name="Arachchi H.M."/>
            <person name="Berlin A."/>
            <person name="Brown A."/>
            <person name="Chapman S.B."/>
            <person name="Chen Z."/>
            <person name="Dunbar C."/>
            <person name="Freedman E."/>
            <person name="Gearin G."/>
            <person name="Gellesch M."/>
            <person name="Goldberg J."/>
            <person name="Griggs A."/>
            <person name="Gujja S."/>
            <person name="Heilman E."/>
            <person name="Heiman D."/>
            <person name="Howarth C."/>
            <person name="Larson L."/>
            <person name="Lui A."/>
            <person name="MacDonald P.J.P."/>
            <person name="Mehta T."/>
            <person name="Montmayeur A."/>
            <person name="Murphy C."/>
            <person name="Neiman D."/>
            <person name="Pearson M."/>
            <person name="Priest M."/>
            <person name="Roberts A."/>
            <person name="Saif S."/>
            <person name="Shea T."/>
            <person name="Shenoy N."/>
            <person name="Sisk P."/>
            <person name="Stolte C."/>
            <person name="Sykes S."/>
            <person name="White J."/>
            <person name="Yandava C."/>
            <person name="Nusbaum C."/>
            <person name="Birren B."/>
        </authorList>
    </citation>
    <scope>NUCLEOTIDE SEQUENCE [LARGE SCALE GENOMIC DNA]</scope>
    <source>
        <strain evidence="11 12">29_1</strain>
    </source>
</reference>
<comment type="catalytic activity">
    <reaction evidence="10">
        <text>L-glutamate + acetyl-CoA = N-acetyl-L-glutamate + CoA + H(+)</text>
        <dbReference type="Rhea" id="RHEA:24292"/>
        <dbReference type="ChEBI" id="CHEBI:15378"/>
        <dbReference type="ChEBI" id="CHEBI:29985"/>
        <dbReference type="ChEBI" id="CHEBI:44337"/>
        <dbReference type="ChEBI" id="CHEBI:57287"/>
        <dbReference type="ChEBI" id="CHEBI:57288"/>
        <dbReference type="EC" id="2.3.1.1"/>
    </reaction>
</comment>
<dbReference type="EC" id="2.3.1.1" evidence="10"/>
<keyword evidence="7 10" id="KW-0511">Multifunctional enzyme</keyword>
<dbReference type="Proteomes" id="UP000003157">
    <property type="component" value="Unassembled WGS sequence"/>
</dbReference>
<dbReference type="MEROPS" id="T05.002"/>
<protein>
    <recommendedName>
        <fullName evidence="10">Arginine biosynthesis bifunctional protein ArgJ</fullName>
    </recommendedName>
    <domain>
        <recommendedName>
            <fullName evidence="10">Glutamate N-acetyltransferase</fullName>
            <ecNumber evidence="10">2.3.1.35</ecNumber>
        </recommendedName>
        <alternativeName>
            <fullName evidence="10">Ornithine acetyltransferase</fullName>
            <shortName evidence="10">OATase</shortName>
        </alternativeName>
        <alternativeName>
            <fullName evidence="10">Ornithine transacetylase</fullName>
        </alternativeName>
    </domain>
    <domain>
        <recommendedName>
            <fullName evidence="10">Amino-acid acetyltransferase</fullName>
            <ecNumber evidence="10">2.3.1.1</ecNumber>
        </recommendedName>
        <alternativeName>
            <fullName evidence="10">N-acetylglutamate synthase</fullName>
            <shortName evidence="10">AGSase</shortName>
        </alternativeName>
    </domain>
    <component>
        <recommendedName>
            <fullName evidence="10">Arginine biosynthesis bifunctional protein ArgJ alpha chain</fullName>
        </recommendedName>
    </component>
    <component>
        <recommendedName>
            <fullName evidence="10">Arginine biosynthesis bifunctional protein ArgJ beta chain</fullName>
        </recommendedName>
    </component>
</protein>
<keyword evidence="12" id="KW-1185">Reference proteome</keyword>
<dbReference type="UniPathway" id="UPA00068">
    <property type="reaction ID" value="UER00106"/>
</dbReference>
<comment type="catalytic activity">
    <reaction evidence="9 10">
        <text>N(2)-acetyl-L-ornithine + L-glutamate = N-acetyl-L-glutamate + L-ornithine</text>
        <dbReference type="Rhea" id="RHEA:15349"/>
        <dbReference type="ChEBI" id="CHEBI:29985"/>
        <dbReference type="ChEBI" id="CHEBI:44337"/>
        <dbReference type="ChEBI" id="CHEBI:46911"/>
        <dbReference type="ChEBI" id="CHEBI:57805"/>
        <dbReference type="EC" id="2.3.1.35"/>
    </reaction>
</comment>
<feature type="site" description="Involved in the stabilization of negative charge on the oxyanion by the formation of the oxyanion hole" evidence="10">
    <location>
        <position position="114"/>
    </location>
</feature>
<comment type="pathway">
    <text evidence="10">Amino-acid biosynthesis; L-arginine biosynthesis; L-ornithine and N-acetyl-L-glutamate from L-glutamate and N(2)-acetyl-L-ornithine (cyclic): step 1/1.</text>
</comment>
<feature type="active site" description="Nucleophile" evidence="10">
    <location>
        <position position="187"/>
    </location>
</feature>
<dbReference type="Gene3D" id="3.60.70.12">
    <property type="entry name" value="L-amino peptidase D-ALA esterase/amidase"/>
    <property type="match status" value="1"/>
</dbReference>
<comment type="subcellular location">
    <subcellularLocation>
        <location evidence="10">Cytoplasm</location>
    </subcellularLocation>
</comment>
<evidence type="ECO:0000256" key="6">
    <source>
        <dbReference type="ARBA" id="ARBA00022813"/>
    </source>
</evidence>
<keyword evidence="5 10" id="KW-0808">Transferase</keyword>
<evidence type="ECO:0000256" key="2">
    <source>
        <dbReference type="ARBA" id="ARBA00011475"/>
    </source>
</evidence>
<dbReference type="GO" id="GO:0005737">
    <property type="term" value="C:cytoplasm"/>
    <property type="evidence" value="ECO:0007669"/>
    <property type="project" value="UniProtKB-SubCell"/>
</dbReference>
<evidence type="ECO:0000256" key="9">
    <source>
        <dbReference type="ARBA" id="ARBA00049439"/>
    </source>
</evidence>
<dbReference type="Pfam" id="PF01960">
    <property type="entry name" value="ArgJ"/>
    <property type="match status" value="1"/>
</dbReference>
<evidence type="ECO:0000256" key="10">
    <source>
        <dbReference type="HAMAP-Rule" id="MF_01106"/>
    </source>
</evidence>
<dbReference type="HAMAP" id="MF_01106">
    <property type="entry name" value="ArgJ"/>
    <property type="match status" value="1"/>
</dbReference>
<name>E7GBD0_9FIRM</name>
<evidence type="ECO:0000256" key="8">
    <source>
        <dbReference type="ARBA" id="ARBA00023315"/>
    </source>
</evidence>
<feature type="binding site" evidence="10">
    <location>
        <position position="150"/>
    </location>
    <ligand>
        <name>substrate</name>
    </ligand>
</feature>
<organism evidence="11 12">
    <name type="scientific">Coprobacillus cateniformis</name>
    <dbReference type="NCBI Taxonomy" id="100884"/>
    <lineage>
        <taxon>Bacteria</taxon>
        <taxon>Bacillati</taxon>
        <taxon>Bacillota</taxon>
        <taxon>Erysipelotrichia</taxon>
        <taxon>Erysipelotrichales</taxon>
        <taxon>Coprobacillaceae</taxon>
        <taxon>Coprobacillus</taxon>
    </lineage>
</organism>
<dbReference type="NCBIfam" id="TIGR00120">
    <property type="entry name" value="ArgJ"/>
    <property type="match status" value="1"/>
</dbReference>
<dbReference type="AlphaFoldDB" id="E7GBD0"/>
<keyword evidence="3 10" id="KW-0055">Arginine biosynthesis</keyword>
<evidence type="ECO:0000256" key="5">
    <source>
        <dbReference type="ARBA" id="ARBA00022679"/>
    </source>
</evidence>
<dbReference type="EC" id="2.3.1.35" evidence="10"/>
<comment type="similarity">
    <text evidence="1 10">Belongs to the ArgJ family.</text>
</comment>
<feature type="site" description="Involved in the stabilization of negative charge on the oxyanion by the formation of the oxyanion hole" evidence="10">
    <location>
        <position position="113"/>
    </location>
</feature>
<comment type="subunit">
    <text evidence="2 10">Heterotetramer of two alpha and two beta chains.</text>
</comment>
<dbReference type="GeneID" id="78230010"/>